<dbReference type="AlphaFoldDB" id="A0A2P2NC63"/>
<evidence type="ECO:0000313" key="1">
    <source>
        <dbReference type="EMBL" id="MBX40057.1"/>
    </source>
</evidence>
<sequence length="33" mass="3968">MFIIEWMARNDSCSRPQFNLGLRLCCCRFHCIC</sequence>
<reference evidence="1" key="1">
    <citation type="submission" date="2018-02" db="EMBL/GenBank/DDBJ databases">
        <title>Rhizophora mucronata_Transcriptome.</title>
        <authorList>
            <person name="Meera S.P."/>
            <person name="Sreeshan A."/>
            <person name="Augustine A."/>
        </authorList>
    </citation>
    <scope>NUCLEOTIDE SEQUENCE</scope>
    <source>
        <tissue evidence="1">Leaf</tissue>
    </source>
</reference>
<dbReference type="EMBL" id="GGEC01059573">
    <property type="protein sequence ID" value="MBX40057.1"/>
    <property type="molecule type" value="Transcribed_RNA"/>
</dbReference>
<protein>
    <submittedName>
        <fullName evidence="1">Uncharacterized protein</fullName>
    </submittedName>
</protein>
<name>A0A2P2NC63_RHIMU</name>
<proteinExistence type="predicted"/>
<organism evidence="1">
    <name type="scientific">Rhizophora mucronata</name>
    <name type="common">Asiatic mangrove</name>
    <dbReference type="NCBI Taxonomy" id="61149"/>
    <lineage>
        <taxon>Eukaryota</taxon>
        <taxon>Viridiplantae</taxon>
        <taxon>Streptophyta</taxon>
        <taxon>Embryophyta</taxon>
        <taxon>Tracheophyta</taxon>
        <taxon>Spermatophyta</taxon>
        <taxon>Magnoliopsida</taxon>
        <taxon>eudicotyledons</taxon>
        <taxon>Gunneridae</taxon>
        <taxon>Pentapetalae</taxon>
        <taxon>rosids</taxon>
        <taxon>fabids</taxon>
        <taxon>Malpighiales</taxon>
        <taxon>Rhizophoraceae</taxon>
        <taxon>Rhizophora</taxon>
    </lineage>
</organism>
<accession>A0A2P2NC63</accession>